<reference evidence="1" key="1">
    <citation type="submission" date="2020-05" db="EMBL/GenBank/DDBJ databases">
        <authorList>
            <person name="Chiriac C."/>
            <person name="Salcher M."/>
            <person name="Ghai R."/>
            <person name="Kavagutti S V."/>
        </authorList>
    </citation>
    <scope>NUCLEOTIDE SEQUENCE</scope>
</reference>
<organism evidence="1">
    <name type="scientific">uncultured Caudovirales phage</name>
    <dbReference type="NCBI Taxonomy" id="2100421"/>
    <lineage>
        <taxon>Viruses</taxon>
        <taxon>Duplodnaviria</taxon>
        <taxon>Heunggongvirae</taxon>
        <taxon>Uroviricota</taxon>
        <taxon>Caudoviricetes</taxon>
        <taxon>Peduoviridae</taxon>
        <taxon>Maltschvirus</taxon>
        <taxon>Maltschvirus maltsch</taxon>
    </lineage>
</organism>
<protein>
    <submittedName>
        <fullName evidence="1">Uncharacterized protein</fullName>
    </submittedName>
</protein>
<sequence>MTDTTQLHAYPHDTGLAPCKGLTKREWYAGLAMMGLLPHAGLALTTFELAERAFEVSDAMMYTIQMDEVGA</sequence>
<evidence type="ECO:0000313" key="1">
    <source>
        <dbReference type="EMBL" id="CAB4190267.1"/>
    </source>
</evidence>
<proteinExistence type="predicted"/>
<gene>
    <name evidence="1" type="ORF">UFOVP1202_41</name>
</gene>
<dbReference type="EMBL" id="LR797147">
    <property type="protein sequence ID" value="CAB4190267.1"/>
    <property type="molecule type" value="Genomic_DNA"/>
</dbReference>
<accession>A0A6J5R7B1</accession>
<name>A0A6J5R7B1_9CAUD</name>